<evidence type="ECO:0008006" key="3">
    <source>
        <dbReference type="Google" id="ProtNLM"/>
    </source>
</evidence>
<accession>A0ABP6V437</accession>
<evidence type="ECO:0000313" key="1">
    <source>
        <dbReference type="EMBL" id="GAA3528040.1"/>
    </source>
</evidence>
<proteinExistence type="predicted"/>
<organism evidence="1 2">
    <name type="scientific">Amycolatopsis ultiminotia</name>
    <dbReference type="NCBI Taxonomy" id="543629"/>
    <lineage>
        <taxon>Bacteria</taxon>
        <taxon>Bacillati</taxon>
        <taxon>Actinomycetota</taxon>
        <taxon>Actinomycetes</taxon>
        <taxon>Pseudonocardiales</taxon>
        <taxon>Pseudonocardiaceae</taxon>
        <taxon>Amycolatopsis</taxon>
    </lineage>
</organism>
<dbReference type="Proteomes" id="UP001500689">
    <property type="component" value="Unassembled WGS sequence"/>
</dbReference>
<gene>
    <name evidence="1" type="ORF">GCM10022222_08790</name>
</gene>
<dbReference type="EMBL" id="BAAAZN010000001">
    <property type="protein sequence ID" value="GAA3528040.1"/>
    <property type="molecule type" value="Genomic_DNA"/>
</dbReference>
<keyword evidence="2" id="KW-1185">Reference proteome</keyword>
<reference evidence="2" key="1">
    <citation type="journal article" date="2019" name="Int. J. Syst. Evol. Microbiol.">
        <title>The Global Catalogue of Microorganisms (GCM) 10K type strain sequencing project: providing services to taxonomists for standard genome sequencing and annotation.</title>
        <authorList>
            <consortium name="The Broad Institute Genomics Platform"/>
            <consortium name="The Broad Institute Genome Sequencing Center for Infectious Disease"/>
            <person name="Wu L."/>
            <person name="Ma J."/>
        </authorList>
    </citation>
    <scope>NUCLEOTIDE SEQUENCE [LARGE SCALE GENOMIC DNA]</scope>
    <source>
        <strain evidence="2">JCM 16898</strain>
    </source>
</reference>
<evidence type="ECO:0000313" key="2">
    <source>
        <dbReference type="Proteomes" id="UP001500689"/>
    </source>
</evidence>
<comment type="caution">
    <text evidence="1">The sequence shown here is derived from an EMBL/GenBank/DDBJ whole genome shotgun (WGS) entry which is preliminary data.</text>
</comment>
<protein>
    <recommendedName>
        <fullName evidence="3">Secreted protein</fullName>
    </recommendedName>
</protein>
<name>A0ABP6V437_9PSEU</name>
<sequence length="76" mass="8489">MPVRLQAWTGLRPTVSGTAGCSFSAATSLMTWSQPLFIELVNWEVERRAAKARETWRFTRQSVRCPGVECSGRGSQ</sequence>